<protein>
    <submittedName>
        <fullName evidence="1">Uncharacterized protein</fullName>
    </submittedName>
</protein>
<organism evidence="1">
    <name type="scientific">Tetraselmis sp. GSL018</name>
    <dbReference type="NCBI Taxonomy" id="582737"/>
    <lineage>
        <taxon>Eukaryota</taxon>
        <taxon>Viridiplantae</taxon>
        <taxon>Chlorophyta</taxon>
        <taxon>core chlorophytes</taxon>
        <taxon>Chlorodendrophyceae</taxon>
        <taxon>Chlorodendrales</taxon>
        <taxon>Chlorodendraceae</taxon>
        <taxon>Tetraselmis</taxon>
    </lineage>
</organism>
<feature type="non-terminal residue" evidence="1">
    <location>
        <position position="1"/>
    </location>
</feature>
<dbReference type="EMBL" id="GBEZ01019058">
    <property type="protein sequence ID" value="JAC67443.1"/>
    <property type="molecule type" value="Transcribed_RNA"/>
</dbReference>
<name>A0A061R619_9CHLO</name>
<gene>
    <name evidence="1" type="ORF">TSPGSL018_11154</name>
</gene>
<evidence type="ECO:0000313" key="1">
    <source>
        <dbReference type="EMBL" id="JAC67443.1"/>
    </source>
</evidence>
<dbReference type="AlphaFoldDB" id="A0A061R619"/>
<feature type="non-terminal residue" evidence="1">
    <location>
        <position position="74"/>
    </location>
</feature>
<reference evidence="1" key="1">
    <citation type="submission" date="2014-05" db="EMBL/GenBank/DDBJ databases">
        <title>The transcriptome of the halophilic microalga Tetraselmis sp. GSL018 isolated from the Great Salt Lake, Utah.</title>
        <authorList>
            <person name="Jinkerson R.E."/>
            <person name="D'Adamo S."/>
            <person name="Posewitz M.C."/>
        </authorList>
    </citation>
    <scope>NUCLEOTIDE SEQUENCE</scope>
    <source>
        <strain evidence="1">GSL018</strain>
    </source>
</reference>
<proteinExistence type="predicted"/>
<sequence length="74" mass="8477">RVFIFFQACPIGRARVSQYRLSLRNQYFEARNVKNTGKILQGKIVEVLLAPVPLSPFSLKEGVISCVKNFRIHN</sequence>
<accession>A0A061R619</accession>